<dbReference type="InterPro" id="IPR006026">
    <property type="entry name" value="Peptidase_Metallo"/>
</dbReference>
<evidence type="ECO:0000256" key="7">
    <source>
        <dbReference type="ARBA" id="ARBA00022737"/>
    </source>
</evidence>
<dbReference type="SUPFAM" id="SSF51120">
    <property type="entry name" value="beta-Roll"/>
    <property type="match status" value="1"/>
</dbReference>
<name>A0ABS7H3W2_9HYPH</name>
<dbReference type="InterPro" id="IPR050557">
    <property type="entry name" value="RTX_toxin/Mannuronan_C5-epim"/>
</dbReference>
<evidence type="ECO:0000256" key="6">
    <source>
        <dbReference type="ARBA" id="ARBA00022656"/>
    </source>
</evidence>
<dbReference type="SUPFAM" id="SSF55486">
    <property type="entry name" value="Metalloproteases ('zincins'), catalytic domain"/>
    <property type="match status" value="1"/>
</dbReference>
<proteinExistence type="inferred from homology"/>
<gene>
    <name evidence="11" type="ORF">JNB71_00645</name>
</gene>
<feature type="domain" description="Peptidase metallopeptidase" evidence="10">
    <location>
        <begin position="24"/>
        <end position="202"/>
    </location>
</feature>
<evidence type="ECO:0000313" key="12">
    <source>
        <dbReference type="Proteomes" id="UP000757604"/>
    </source>
</evidence>
<comment type="cofactor">
    <cofactor evidence="1">
        <name>Ca(2+)</name>
        <dbReference type="ChEBI" id="CHEBI:29108"/>
    </cofactor>
</comment>
<evidence type="ECO:0000256" key="8">
    <source>
        <dbReference type="ARBA" id="ARBA00023026"/>
    </source>
</evidence>
<dbReference type="PROSITE" id="PS00330">
    <property type="entry name" value="HEMOLYSIN_CALCIUM"/>
    <property type="match status" value="3"/>
</dbReference>
<keyword evidence="8" id="KW-0843">Virulence</keyword>
<dbReference type="InterPro" id="IPR018511">
    <property type="entry name" value="Hemolysin-typ_Ca-bd_CS"/>
</dbReference>
<comment type="caution">
    <text evidence="11">The sequence shown here is derived from an EMBL/GenBank/DDBJ whole genome shotgun (WGS) entry which is preliminary data.</text>
</comment>
<evidence type="ECO:0000256" key="9">
    <source>
        <dbReference type="ARBA" id="ARBA00023136"/>
    </source>
</evidence>
<dbReference type="PANTHER" id="PTHR38340:SF1">
    <property type="entry name" value="S-LAYER PROTEIN"/>
    <property type="match status" value="1"/>
</dbReference>
<sequence length="502" mass="52964">MTGTNKTTNIISATGNSLIDGVLTDTAWGDATITYAFPTSAGSYSYGPEKNFGFTAVSNAQMNAALFALEQSYGSTANDGFSVEGFTNVSFASGSDSSANIRLAQSDLPETAYVVDYPGEDAWDGDVWFGTQYDYRNPVAASYAWHTMIHELGHALGLKHGHETDGFGALPTAYDSLEYSLMTYRGFVGDTGDSYTYEEYGAPQTFMMADIAALQEMYGADYTTNGGNTVYKWTPTSGQTLIDGEVAISPGTNRILATIWDGDGNDTFDLTAYSDNLKIDLRPGKASLFSEDQLANLGTDSNETIHFARGNIFNALLHDGDIRSLIENAKGGSGSDRITGNQVANSLQGYGGNDTLNGDGGSDVLIGASGADRLSGGTGADRLYGGAGADDLIGGADADMFLFKARTESTVATSGRDTIFDFSASQGDRIDLSAIDANSKATGNQAFAFLGNAAFTGAAAEIRYVKGSSDTYIYGDVNGDKAADFAVHLDDALTLQKSYFIL</sequence>
<dbReference type="Gene3D" id="2.150.10.10">
    <property type="entry name" value="Serralysin-like metalloprotease, C-terminal"/>
    <property type="match status" value="1"/>
</dbReference>
<evidence type="ECO:0000259" key="10">
    <source>
        <dbReference type="SMART" id="SM00235"/>
    </source>
</evidence>
<dbReference type="Gene3D" id="3.40.390.10">
    <property type="entry name" value="Collagenase (Catalytic Domain)"/>
    <property type="match status" value="1"/>
</dbReference>
<dbReference type="PRINTS" id="PR00313">
    <property type="entry name" value="CABNDNGRPT"/>
</dbReference>
<dbReference type="InterPro" id="IPR011049">
    <property type="entry name" value="Serralysin-like_metalloprot_C"/>
</dbReference>
<dbReference type="Proteomes" id="UP000757604">
    <property type="component" value="Unassembled WGS sequence"/>
</dbReference>
<protein>
    <submittedName>
        <fullName evidence="11">M10 family metallopeptidase</fullName>
    </submittedName>
</protein>
<keyword evidence="7" id="KW-0677">Repeat</keyword>
<dbReference type="InterPro" id="IPR034033">
    <property type="entry name" value="Serralysin-like"/>
</dbReference>
<dbReference type="InterPro" id="IPR024079">
    <property type="entry name" value="MetalloPept_cat_dom_sf"/>
</dbReference>
<organism evidence="11 12">
    <name type="scientific">Rhizobium herbae</name>
    <dbReference type="NCBI Taxonomy" id="508661"/>
    <lineage>
        <taxon>Bacteria</taxon>
        <taxon>Pseudomonadati</taxon>
        <taxon>Pseudomonadota</taxon>
        <taxon>Alphaproteobacteria</taxon>
        <taxon>Hyphomicrobiales</taxon>
        <taxon>Rhizobiaceae</taxon>
        <taxon>Rhizobium/Agrobacterium group</taxon>
        <taxon>Rhizobium</taxon>
    </lineage>
</organism>
<evidence type="ECO:0000256" key="3">
    <source>
        <dbReference type="ARBA" id="ARBA00004613"/>
    </source>
</evidence>
<dbReference type="PRINTS" id="PR01488">
    <property type="entry name" value="RTXTOXINA"/>
</dbReference>
<dbReference type="InterPro" id="IPR013858">
    <property type="entry name" value="Peptidase_M10B_C"/>
</dbReference>
<dbReference type="SMART" id="SM00235">
    <property type="entry name" value="ZnMc"/>
    <property type="match status" value="1"/>
</dbReference>
<keyword evidence="9" id="KW-0472">Membrane</keyword>
<dbReference type="InterPro" id="IPR003995">
    <property type="entry name" value="RTX_toxin_determinant-A"/>
</dbReference>
<comment type="subcellular location">
    <subcellularLocation>
        <location evidence="2">Membrane</location>
    </subcellularLocation>
    <subcellularLocation>
        <location evidence="3">Secreted</location>
    </subcellularLocation>
</comment>
<dbReference type="PANTHER" id="PTHR38340">
    <property type="entry name" value="S-LAYER PROTEIN"/>
    <property type="match status" value="1"/>
</dbReference>
<dbReference type="InterPro" id="IPR001343">
    <property type="entry name" value="Hemolysn_Ca-bd"/>
</dbReference>
<evidence type="ECO:0000313" key="11">
    <source>
        <dbReference type="EMBL" id="MBW9061821.1"/>
    </source>
</evidence>
<dbReference type="EMBL" id="JAEUAO010000001">
    <property type="protein sequence ID" value="MBW9061821.1"/>
    <property type="molecule type" value="Genomic_DNA"/>
</dbReference>
<keyword evidence="12" id="KW-1185">Reference proteome</keyword>
<dbReference type="RefSeq" id="WP_220369947.1">
    <property type="nucleotide sequence ID" value="NZ_JAEUAO010000001.1"/>
</dbReference>
<evidence type="ECO:0000256" key="5">
    <source>
        <dbReference type="ARBA" id="ARBA00022525"/>
    </source>
</evidence>
<reference evidence="11 12" key="1">
    <citation type="journal article" date="2021" name="MBio">
        <title>Poor Competitiveness of Bradyrhizobium in Pigeon Pea Root Colonization in Indian Soils.</title>
        <authorList>
            <person name="Chalasani D."/>
            <person name="Basu A."/>
            <person name="Pullabhotla S.V.S.R.N."/>
            <person name="Jorrin B."/>
            <person name="Neal A.L."/>
            <person name="Poole P.S."/>
            <person name="Podile A.R."/>
            <person name="Tkacz A."/>
        </authorList>
    </citation>
    <scope>NUCLEOTIDE SEQUENCE [LARGE SCALE GENOMIC DNA]</scope>
    <source>
        <strain evidence="11 12">HU44</strain>
    </source>
</reference>
<keyword evidence="6" id="KW-0800">Toxin</keyword>
<evidence type="ECO:0000256" key="4">
    <source>
        <dbReference type="ARBA" id="ARBA00009490"/>
    </source>
</evidence>
<evidence type="ECO:0000256" key="1">
    <source>
        <dbReference type="ARBA" id="ARBA00001913"/>
    </source>
</evidence>
<evidence type="ECO:0000256" key="2">
    <source>
        <dbReference type="ARBA" id="ARBA00004370"/>
    </source>
</evidence>
<dbReference type="Pfam" id="PF00353">
    <property type="entry name" value="HemolysinCabind"/>
    <property type="match status" value="2"/>
</dbReference>
<comment type="similarity">
    <text evidence="4">Belongs to the peptidase M10B family.</text>
</comment>
<dbReference type="Pfam" id="PF08548">
    <property type="entry name" value="Peptidase_M10_C"/>
    <property type="match status" value="1"/>
</dbReference>
<accession>A0ABS7H3W2</accession>
<dbReference type="CDD" id="cd04277">
    <property type="entry name" value="ZnMc_serralysin_like"/>
    <property type="match status" value="1"/>
</dbReference>
<keyword evidence="5" id="KW-0964">Secreted</keyword>